<comment type="caution">
    <text evidence="2">The sequence shown here is derived from an EMBL/GenBank/DDBJ whole genome shotgun (WGS) entry which is preliminary data.</text>
</comment>
<dbReference type="Gene3D" id="3.60.10.10">
    <property type="entry name" value="Endonuclease/exonuclease/phosphatase"/>
    <property type="match status" value="1"/>
</dbReference>
<dbReference type="CDD" id="cd01650">
    <property type="entry name" value="RT_nLTR_like"/>
    <property type="match status" value="1"/>
</dbReference>
<dbReference type="Pfam" id="PF00078">
    <property type="entry name" value="RVT_1"/>
    <property type="match status" value="1"/>
</dbReference>
<dbReference type="OrthoDB" id="2671967at2759"/>
<gene>
    <name evidence="2" type="ORF">VP01_3192g1</name>
</gene>
<dbReference type="EMBL" id="LAVV01008160">
    <property type="protein sequence ID" value="KNZ53597.1"/>
    <property type="molecule type" value="Genomic_DNA"/>
</dbReference>
<dbReference type="SUPFAM" id="SSF56672">
    <property type="entry name" value="DNA/RNA polymerases"/>
    <property type="match status" value="1"/>
</dbReference>
<dbReference type="AlphaFoldDB" id="A0A0L6UZC2"/>
<keyword evidence="3" id="KW-1185">Reference proteome</keyword>
<dbReference type="InterPro" id="IPR043502">
    <property type="entry name" value="DNA/RNA_pol_sf"/>
</dbReference>
<dbReference type="SUPFAM" id="SSF56219">
    <property type="entry name" value="DNase I-like"/>
    <property type="match status" value="1"/>
</dbReference>
<dbReference type="InterPro" id="IPR000477">
    <property type="entry name" value="RT_dom"/>
</dbReference>
<proteinExistence type="predicted"/>
<accession>A0A0L6UZC2</accession>
<dbReference type="Proteomes" id="UP000037035">
    <property type="component" value="Unassembled WGS sequence"/>
</dbReference>
<protein>
    <recommendedName>
        <fullName evidence="1">Reverse transcriptase domain-containing protein</fullName>
    </recommendedName>
</protein>
<dbReference type="PROSITE" id="PS50878">
    <property type="entry name" value="RT_POL"/>
    <property type="match status" value="1"/>
</dbReference>
<evidence type="ECO:0000313" key="3">
    <source>
        <dbReference type="Proteomes" id="UP000037035"/>
    </source>
</evidence>
<evidence type="ECO:0000313" key="2">
    <source>
        <dbReference type="EMBL" id="KNZ53597.1"/>
    </source>
</evidence>
<organism evidence="2 3">
    <name type="scientific">Puccinia sorghi</name>
    <dbReference type="NCBI Taxonomy" id="27349"/>
    <lineage>
        <taxon>Eukaryota</taxon>
        <taxon>Fungi</taxon>
        <taxon>Dikarya</taxon>
        <taxon>Basidiomycota</taxon>
        <taxon>Pucciniomycotina</taxon>
        <taxon>Pucciniomycetes</taxon>
        <taxon>Pucciniales</taxon>
        <taxon>Pucciniaceae</taxon>
        <taxon>Puccinia</taxon>
    </lineage>
</organism>
<name>A0A0L6UZC2_9BASI</name>
<dbReference type="InterPro" id="IPR036691">
    <property type="entry name" value="Endo/exonu/phosph_ase_sf"/>
</dbReference>
<dbReference type="VEuPathDB" id="FungiDB:VP01_3192g1"/>
<sequence length="984" mass="112771">MHSALEHSLRHHKNLCKGIVKIKPILQPNRRRRFDLLVKHENSAGLQKNPKVNEEQKLKLLTWNINGIKSKLPALKHLLQEKQVAIASIQEQLRTIKNYFPGIQGYNLFDRPKENGFRGKCLYVHQTLNAHEIDTQTKHIIYLKVYGQTGAHPWHIISVYMPSELNIPSYITILGDLNDKEKQILNHIKKSSLRNLHLEIIKYPNSAFTRKVEGQYIDHLLNKPEVVSMVKNVIVEKYLFNISDHWPVIQNMNIWNVITVDEIQDETQLSETAKWWVDTLNTIGKEVHLLSIPREQQQFKFDRKTLKLIKNSRCSRQKLEKVITEGIQPSNSLTKLQETSIRDQNRAKLAIRKFAKLELLSKNFHRLIQQGQGNQHGNMDNAPCFNEQEILVTSAEDILKARAEYAAKLASEAKCKQPSDSDLFNSIDEDDSDVSDIDEEVILTTPEFLMAIRQIQRNATPGKSGVLSMHLKKFLEIECQLRISQDWEGAPRYGKTPFAMPLDYSTVALDCWSLPQTLLVPPLKHLLNIMRACIGLKTQPKIWNEEVLITLPKPGQDQRWLKNTRGITLSCNEGKLLLTILSTKISKKLEKEKFFSKAQAGFRKGQEAVAHVVSLSEILKQQSNNKQNTFSIYVDFKKAFDRVPHEGLWAKIRNIGIHNNLVELIKKGYESSKIQCRLGDQLSDPFTRGIGTRQGCPLSPLLFIIFVNDLFREVTEGIEVPGLNQKVPGLLFADDTLLFADTLEEIEYILKKLEIYCARWNFALGYEKCGIIQYGPPDSLEKNLPPNIKLSEGNIWFMNTCKYLGSWITNEWQEKEPYLLEREHAKTLAVKAKKCFFSSLPLLHDKESHLLCKTRLIQIYIMATGSYGAALISMGQKRTCKIQAVIDLTMRVAYGHKSTSLKPNSLLLCTELGITPYSPHLKTILKDLISSPENNKTGKTWVQKTKRNLDILVKDAEIIDNKWTVDDNILYRVSVMVEIENVDC</sequence>
<evidence type="ECO:0000259" key="1">
    <source>
        <dbReference type="PROSITE" id="PS50878"/>
    </source>
</evidence>
<dbReference type="PANTHER" id="PTHR19446">
    <property type="entry name" value="REVERSE TRANSCRIPTASES"/>
    <property type="match status" value="1"/>
</dbReference>
<feature type="domain" description="Reverse transcriptase" evidence="1">
    <location>
        <begin position="532"/>
        <end position="808"/>
    </location>
</feature>
<dbReference type="STRING" id="27349.A0A0L6UZC2"/>
<reference evidence="2 3" key="1">
    <citation type="submission" date="2015-08" db="EMBL/GenBank/DDBJ databases">
        <title>Next Generation Sequencing and Analysis of the Genome of Puccinia sorghi L Schw, the Causal Agent of Maize Common Rust.</title>
        <authorList>
            <person name="Rochi L."/>
            <person name="Burguener G."/>
            <person name="Darino M."/>
            <person name="Turjanski A."/>
            <person name="Kreff E."/>
            <person name="Dieguez M.J."/>
            <person name="Sacco F."/>
        </authorList>
    </citation>
    <scope>NUCLEOTIDE SEQUENCE [LARGE SCALE GENOMIC DNA]</scope>
    <source>
        <strain evidence="2 3">RO10H11247</strain>
    </source>
</reference>